<dbReference type="EMBL" id="DF973532">
    <property type="protein sequence ID" value="GAU33613.1"/>
    <property type="molecule type" value="Genomic_DNA"/>
</dbReference>
<accession>A0A2Z6MUX7</accession>
<name>A0A2Z6MUX7_TRISU</name>
<feature type="region of interest" description="Disordered" evidence="1">
    <location>
        <begin position="1"/>
        <end position="50"/>
    </location>
</feature>
<organism evidence="2 3">
    <name type="scientific">Trifolium subterraneum</name>
    <name type="common">Subterranean clover</name>
    <dbReference type="NCBI Taxonomy" id="3900"/>
    <lineage>
        <taxon>Eukaryota</taxon>
        <taxon>Viridiplantae</taxon>
        <taxon>Streptophyta</taxon>
        <taxon>Embryophyta</taxon>
        <taxon>Tracheophyta</taxon>
        <taxon>Spermatophyta</taxon>
        <taxon>Magnoliopsida</taxon>
        <taxon>eudicotyledons</taxon>
        <taxon>Gunneridae</taxon>
        <taxon>Pentapetalae</taxon>
        <taxon>rosids</taxon>
        <taxon>fabids</taxon>
        <taxon>Fabales</taxon>
        <taxon>Fabaceae</taxon>
        <taxon>Papilionoideae</taxon>
        <taxon>50 kb inversion clade</taxon>
        <taxon>NPAAA clade</taxon>
        <taxon>Hologalegina</taxon>
        <taxon>IRL clade</taxon>
        <taxon>Trifolieae</taxon>
        <taxon>Trifolium</taxon>
    </lineage>
</organism>
<protein>
    <submittedName>
        <fullName evidence="2">Uncharacterized protein</fullName>
    </submittedName>
</protein>
<reference evidence="3" key="1">
    <citation type="journal article" date="2017" name="Front. Plant Sci.">
        <title>Climate Clever Clovers: New Paradigm to Reduce the Environmental Footprint of Ruminants by Breeding Low Methanogenic Forages Utilizing Haplotype Variation.</title>
        <authorList>
            <person name="Kaur P."/>
            <person name="Appels R."/>
            <person name="Bayer P.E."/>
            <person name="Keeble-Gagnere G."/>
            <person name="Wang J."/>
            <person name="Hirakawa H."/>
            <person name="Shirasawa K."/>
            <person name="Vercoe P."/>
            <person name="Stefanova K."/>
            <person name="Durmic Z."/>
            <person name="Nichols P."/>
            <person name="Revell C."/>
            <person name="Isobe S.N."/>
            <person name="Edwards D."/>
            <person name="Erskine W."/>
        </authorList>
    </citation>
    <scope>NUCLEOTIDE SEQUENCE [LARGE SCALE GENOMIC DNA]</scope>
    <source>
        <strain evidence="3">cv. Daliak</strain>
    </source>
</reference>
<keyword evidence="3" id="KW-1185">Reference proteome</keyword>
<sequence>MDDTSHPPPTTPPPPPPSQPHPSTMPQSQPPSSTPPPQSTSSPKPSPPSSIEVNPVFFFLFVLRTGNIDIRSRCYQAKVVGTLHIVLGAMVYNG</sequence>
<proteinExistence type="predicted"/>
<feature type="compositionally biased region" description="Pro residues" evidence="1">
    <location>
        <begin position="1"/>
        <end position="20"/>
    </location>
</feature>
<evidence type="ECO:0000313" key="3">
    <source>
        <dbReference type="Proteomes" id="UP000242715"/>
    </source>
</evidence>
<evidence type="ECO:0000313" key="2">
    <source>
        <dbReference type="EMBL" id="GAU33613.1"/>
    </source>
</evidence>
<dbReference type="AlphaFoldDB" id="A0A2Z6MUX7"/>
<dbReference type="Proteomes" id="UP000242715">
    <property type="component" value="Unassembled WGS sequence"/>
</dbReference>
<evidence type="ECO:0000256" key="1">
    <source>
        <dbReference type="SAM" id="MobiDB-lite"/>
    </source>
</evidence>
<gene>
    <name evidence="2" type="ORF">TSUD_359930</name>
</gene>
<feature type="compositionally biased region" description="Pro residues" evidence="1">
    <location>
        <begin position="28"/>
        <end position="48"/>
    </location>
</feature>